<accession>A0A3E0H724</accession>
<gene>
    <name evidence="2" type="ORF">DFR26_1255</name>
</gene>
<keyword evidence="1" id="KW-0472">Membrane</keyword>
<evidence type="ECO:0000313" key="3">
    <source>
        <dbReference type="Proteomes" id="UP000256774"/>
    </source>
</evidence>
<dbReference type="OrthoDB" id="5727566at2"/>
<comment type="caution">
    <text evidence="2">The sequence shown here is derived from an EMBL/GenBank/DDBJ whole genome shotgun (WGS) entry which is preliminary data.</text>
</comment>
<dbReference type="EMBL" id="QUNR01000002">
    <property type="protein sequence ID" value="REH39078.1"/>
    <property type="molecule type" value="Genomic_DNA"/>
</dbReference>
<name>A0A3E0H724_9GAMM</name>
<dbReference type="Pfam" id="PF10118">
    <property type="entry name" value="Metal_hydrol"/>
    <property type="match status" value="1"/>
</dbReference>
<organism evidence="2 3">
    <name type="scientific">Paraperlucidibaca baekdonensis</name>
    <dbReference type="NCBI Taxonomy" id="748120"/>
    <lineage>
        <taxon>Bacteria</taxon>
        <taxon>Pseudomonadati</taxon>
        <taxon>Pseudomonadota</taxon>
        <taxon>Gammaproteobacteria</taxon>
        <taxon>Moraxellales</taxon>
        <taxon>Moraxellaceae</taxon>
        <taxon>Paraperlucidibaca</taxon>
    </lineage>
</organism>
<protein>
    <recommendedName>
        <fullName evidence="4">Metal-dependent hydrolase</fullName>
    </recommendedName>
</protein>
<evidence type="ECO:0000256" key="1">
    <source>
        <dbReference type="SAM" id="Phobius"/>
    </source>
</evidence>
<dbReference type="Proteomes" id="UP000256774">
    <property type="component" value="Unassembled WGS sequence"/>
</dbReference>
<dbReference type="PANTHER" id="PTHR39456">
    <property type="entry name" value="METAL-DEPENDENT HYDROLASE"/>
    <property type="match status" value="1"/>
</dbReference>
<dbReference type="InterPro" id="IPR016516">
    <property type="entry name" value="UCP07580"/>
</dbReference>
<keyword evidence="3" id="KW-1185">Reference proteome</keyword>
<dbReference type="RefSeq" id="WP_116208078.1">
    <property type="nucleotide sequence ID" value="NZ_QUNR01000002.1"/>
</dbReference>
<keyword evidence="1" id="KW-0812">Transmembrane</keyword>
<keyword evidence="1" id="KW-1133">Transmembrane helix</keyword>
<feature type="transmembrane region" description="Helical" evidence="1">
    <location>
        <begin position="199"/>
        <end position="220"/>
    </location>
</feature>
<sequence>MESSTNIKSSGLAGASVGIPPRNIKFSHDYYNSHRYPIANNAFASSFIAVLSGSFPPGERFFVESVRHFREQITDSELKAQVSGFIGQEALHGREHDRLNAIFSEKGIRVDFVDKGVKMGLYLLERFSPEQQLACTIFMEHFTAIFAESFLQDSKFREACEPESLKLWTWHALEELEHKSVAYDVYTRVSNSWRLKLQAGPLVAAALVPVLIGSLVAILAHDNQLQKRHIKSHLKGAAMLFGRHGLLKHVPRRLPDFFKRNFHPTQDDTRSLEQQWRENLFGSQGLLSDIYASPTLQ</sequence>
<evidence type="ECO:0000313" key="2">
    <source>
        <dbReference type="EMBL" id="REH39078.1"/>
    </source>
</evidence>
<dbReference type="PANTHER" id="PTHR39456:SF1">
    <property type="entry name" value="METAL-DEPENDENT HYDROLASE"/>
    <property type="match status" value="1"/>
</dbReference>
<dbReference type="PIRSF" id="PIRSF007580">
    <property type="entry name" value="UCP07580"/>
    <property type="match status" value="1"/>
</dbReference>
<reference evidence="2 3" key="1">
    <citation type="submission" date="2018-08" db="EMBL/GenBank/DDBJ databases">
        <title>Genomic Encyclopedia of Type Strains, Phase IV (KMG-IV): sequencing the most valuable type-strain genomes for metagenomic binning, comparative biology and taxonomic classification.</title>
        <authorList>
            <person name="Goeker M."/>
        </authorList>
    </citation>
    <scope>NUCLEOTIDE SEQUENCE [LARGE SCALE GENOMIC DNA]</scope>
    <source>
        <strain evidence="2 3">DSM 26022</strain>
    </source>
</reference>
<proteinExistence type="predicted"/>
<dbReference type="AlphaFoldDB" id="A0A3E0H724"/>
<evidence type="ECO:0008006" key="4">
    <source>
        <dbReference type="Google" id="ProtNLM"/>
    </source>
</evidence>